<dbReference type="InterPro" id="IPR050716">
    <property type="entry name" value="MAGUK"/>
</dbReference>
<evidence type="ECO:0000313" key="4">
    <source>
        <dbReference type="EMBL" id="VDN15857.1"/>
    </source>
</evidence>
<feature type="domain" description="SH3" evidence="3">
    <location>
        <begin position="6"/>
        <end position="76"/>
    </location>
</feature>
<dbReference type="AlphaFoldDB" id="A0A3P7LW75"/>
<name>A0A3P7LW75_DIBLA</name>
<proteinExistence type="predicted"/>
<dbReference type="Pfam" id="PF00018">
    <property type="entry name" value="SH3_1"/>
    <property type="match status" value="1"/>
</dbReference>
<gene>
    <name evidence="4" type="ORF">DILT_LOCUS11688</name>
</gene>
<dbReference type="OrthoDB" id="65789at2759"/>
<evidence type="ECO:0000256" key="1">
    <source>
        <dbReference type="ARBA" id="ARBA00022443"/>
    </source>
</evidence>
<keyword evidence="5" id="KW-1185">Reference proteome</keyword>
<dbReference type="SUPFAM" id="SSF50044">
    <property type="entry name" value="SH3-domain"/>
    <property type="match status" value="1"/>
</dbReference>
<organism evidence="4 5">
    <name type="scientific">Dibothriocephalus latus</name>
    <name type="common">Fish tapeworm</name>
    <name type="synonym">Diphyllobothrium latum</name>
    <dbReference type="NCBI Taxonomy" id="60516"/>
    <lineage>
        <taxon>Eukaryota</taxon>
        <taxon>Metazoa</taxon>
        <taxon>Spiralia</taxon>
        <taxon>Lophotrochozoa</taxon>
        <taxon>Platyhelminthes</taxon>
        <taxon>Cestoda</taxon>
        <taxon>Eucestoda</taxon>
        <taxon>Diphyllobothriidea</taxon>
        <taxon>Diphyllobothriidae</taxon>
        <taxon>Dibothriocephalus</taxon>
    </lineage>
</organism>
<dbReference type="PANTHER" id="PTHR23122">
    <property type="entry name" value="MEMBRANE-ASSOCIATED GUANYLATE KINASE MAGUK"/>
    <property type="match status" value="1"/>
</dbReference>
<accession>A0A3P7LW75</accession>
<keyword evidence="1 2" id="KW-0728">SH3 domain</keyword>
<dbReference type="Proteomes" id="UP000281553">
    <property type="component" value="Unassembled WGS sequence"/>
</dbReference>
<dbReference type="Gene3D" id="2.30.30.40">
    <property type="entry name" value="SH3 Domains"/>
    <property type="match status" value="1"/>
</dbReference>
<dbReference type="InterPro" id="IPR001452">
    <property type="entry name" value="SH3_domain"/>
</dbReference>
<reference evidence="4 5" key="1">
    <citation type="submission" date="2018-11" db="EMBL/GenBank/DDBJ databases">
        <authorList>
            <consortium name="Pathogen Informatics"/>
        </authorList>
    </citation>
    <scope>NUCLEOTIDE SEQUENCE [LARGE SCALE GENOMIC DNA]</scope>
</reference>
<sequence length="130" mass="15167">MLAPTMLEVYIRCLYTYDPTKDTLLPTGHKGLAFRSGEVLELVDFQDLNWWQVRRLDNPNGKTSLIPSQTLEEKRQAFNQQITSGFKPLIVRFYCFFLSPLHFSLRASVCARFEKPAYLASRYILRQNSK</sequence>
<evidence type="ECO:0000256" key="2">
    <source>
        <dbReference type="PROSITE-ProRule" id="PRU00192"/>
    </source>
</evidence>
<dbReference type="EMBL" id="UYRU01063856">
    <property type="protein sequence ID" value="VDN15857.1"/>
    <property type="molecule type" value="Genomic_DNA"/>
</dbReference>
<dbReference type="PROSITE" id="PS50002">
    <property type="entry name" value="SH3"/>
    <property type="match status" value="1"/>
</dbReference>
<evidence type="ECO:0000259" key="3">
    <source>
        <dbReference type="PROSITE" id="PS50002"/>
    </source>
</evidence>
<evidence type="ECO:0000313" key="5">
    <source>
        <dbReference type="Proteomes" id="UP000281553"/>
    </source>
</evidence>
<protein>
    <recommendedName>
        <fullName evidence="3">SH3 domain-containing protein</fullName>
    </recommendedName>
</protein>
<dbReference type="SMART" id="SM00326">
    <property type="entry name" value="SH3"/>
    <property type="match status" value="1"/>
</dbReference>
<dbReference type="InterPro" id="IPR036028">
    <property type="entry name" value="SH3-like_dom_sf"/>
</dbReference>